<dbReference type="PANTHER" id="PTHR11686">
    <property type="entry name" value="GAMMA GLUTAMYL TRANSPEPTIDASE"/>
    <property type="match status" value="1"/>
</dbReference>
<dbReference type="Proteomes" id="UP000515152">
    <property type="component" value="Chromosome 5"/>
</dbReference>
<dbReference type="PRINTS" id="PR01210">
    <property type="entry name" value="GGTRANSPTASE"/>
</dbReference>
<organism evidence="4 5">
    <name type="scientific">Clupea harengus</name>
    <name type="common">Atlantic herring</name>
    <dbReference type="NCBI Taxonomy" id="7950"/>
    <lineage>
        <taxon>Eukaryota</taxon>
        <taxon>Metazoa</taxon>
        <taxon>Chordata</taxon>
        <taxon>Craniata</taxon>
        <taxon>Vertebrata</taxon>
        <taxon>Euteleostomi</taxon>
        <taxon>Actinopterygii</taxon>
        <taxon>Neopterygii</taxon>
        <taxon>Teleostei</taxon>
        <taxon>Clupei</taxon>
        <taxon>Clupeiformes</taxon>
        <taxon>Clupeoidei</taxon>
        <taxon>Clupeidae</taxon>
        <taxon>Clupea</taxon>
    </lineage>
</organism>
<dbReference type="SUPFAM" id="SSF56235">
    <property type="entry name" value="N-terminal nucleophile aminohydrolases (Ntn hydrolases)"/>
    <property type="match status" value="1"/>
</dbReference>
<feature type="region of interest" description="Disordered" evidence="3">
    <location>
        <begin position="208"/>
        <end position="231"/>
    </location>
</feature>
<reference evidence="5" key="1">
    <citation type="submission" date="2025-08" db="UniProtKB">
        <authorList>
            <consortium name="RefSeq"/>
        </authorList>
    </citation>
    <scope>IDENTIFICATION</scope>
</reference>
<dbReference type="InterPro" id="IPR043137">
    <property type="entry name" value="GGT_ssub_C"/>
</dbReference>
<dbReference type="GO" id="GO:0006751">
    <property type="term" value="P:glutathione catabolic process"/>
    <property type="evidence" value="ECO:0007669"/>
    <property type="project" value="InterPro"/>
</dbReference>
<dbReference type="GO" id="GO:0005886">
    <property type="term" value="C:plasma membrane"/>
    <property type="evidence" value="ECO:0007669"/>
    <property type="project" value="TreeGrafter"/>
</dbReference>
<dbReference type="KEGG" id="char:116220439"/>
<keyword evidence="4" id="KW-1185">Reference proteome</keyword>
<gene>
    <name evidence="5" type="primary">LOC116220439</name>
</gene>
<dbReference type="Pfam" id="PF01019">
    <property type="entry name" value="G_glu_transpept"/>
    <property type="match status" value="1"/>
</dbReference>
<feature type="binding site" evidence="2">
    <location>
        <position position="132"/>
    </location>
    <ligand>
        <name>L-glutamate</name>
        <dbReference type="ChEBI" id="CHEBI:29985"/>
    </ligand>
</feature>
<dbReference type="AlphaFoldDB" id="A0A6P8FH00"/>
<evidence type="ECO:0000313" key="4">
    <source>
        <dbReference type="Proteomes" id="UP000515152"/>
    </source>
</evidence>
<dbReference type="FunFam" id="3.60.20.40:FF:000002">
    <property type="entry name" value="gamma-glutamyltransferase 7"/>
    <property type="match status" value="1"/>
</dbReference>
<evidence type="ECO:0000256" key="3">
    <source>
        <dbReference type="SAM" id="MobiDB-lite"/>
    </source>
</evidence>
<evidence type="ECO:0000256" key="2">
    <source>
        <dbReference type="PIRSR" id="PIRSR600101-2"/>
    </source>
</evidence>
<dbReference type="GO" id="GO:0036374">
    <property type="term" value="F:glutathione hydrolase activity"/>
    <property type="evidence" value="ECO:0007669"/>
    <property type="project" value="InterPro"/>
</dbReference>
<dbReference type="GeneID" id="116220439"/>
<evidence type="ECO:0000256" key="1">
    <source>
        <dbReference type="ARBA" id="ARBA00009381"/>
    </source>
</evidence>
<dbReference type="InterPro" id="IPR000101">
    <property type="entry name" value="GGT_peptidase"/>
</dbReference>
<dbReference type="RefSeq" id="XP_031422946.1">
    <property type="nucleotide sequence ID" value="XM_031567086.2"/>
</dbReference>
<accession>A0A6P8FH00</accession>
<dbReference type="PANTHER" id="PTHR11686:SF54">
    <property type="entry name" value="GLUTATHIONE HYDROLASE 7"/>
    <property type="match status" value="1"/>
</dbReference>
<dbReference type="Gene3D" id="3.60.20.40">
    <property type="match status" value="1"/>
</dbReference>
<feature type="binding site" evidence="2">
    <location>
        <begin position="57"/>
        <end position="59"/>
    </location>
    <ligand>
        <name>L-glutamate</name>
        <dbReference type="ChEBI" id="CHEBI:29985"/>
    </ligand>
</feature>
<proteinExistence type="inferred from homology"/>
<comment type="similarity">
    <text evidence="1">Belongs to the gamma-glutamyltransferase family.</text>
</comment>
<feature type="compositionally biased region" description="Polar residues" evidence="3">
    <location>
        <begin position="220"/>
        <end position="231"/>
    </location>
</feature>
<protein>
    <submittedName>
        <fullName evidence="5">Glutathione hydrolase 7-like</fullName>
    </submittedName>
</protein>
<evidence type="ECO:0000313" key="5">
    <source>
        <dbReference type="RefSeq" id="XP_031422946.1"/>
    </source>
</evidence>
<dbReference type="OrthoDB" id="2015213at2759"/>
<name>A0A6P8FH00_CLUHA</name>
<sequence length="231" mass="25220">MLSKPHAAVLRQMIRNSSSALPPHHYPALHSLQGGASASSQVLVMGPDDLIVSLSCSLNRPFGSGIITPSGILLNSQIINFSWLTGAQNMTWLNQRNRIQGGKRPLSWLMPTIVRPTGRRCGLYLTLGTPEGLQGLSGIAQVLIKVISDHKNLTDSLSEGRLHPSLQTNIILVDSEFQEKRVQSLRRRGHVVQRVERLSLVSGAERRGDVMHGVTDPRSSEASAQTFAEPL</sequence>
<dbReference type="InterPro" id="IPR029055">
    <property type="entry name" value="Ntn_hydrolases_N"/>
</dbReference>